<dbReference type="PANTHER" id="PTHR13396">
    <property type="entry name" value="NEDD4 FAMILY INTERACTING PROTEIN 1/2"/>
    <property type="match status" value="1"/>
</dbReference>
<dbReference type="CDD" id="cd22212">
    <property type="entry name" value="NDFIP-like"/>
    <property type="match status" value="1"/>
</dbReference>
<feature type="transmembrane region" description="Helical" evidence="6">
    <location>
        <begin position="349"/>
        <end position="370"/>
    </location>
</feature>
<feature type="region of interest" description="Disordered" evidence="5">
    <location>
        <begin position="381"/>
        <end position="404"/>
    </location>
</feature>
<dbReference type="GO" id="GO:0030001">
    <property type="term" value="P:metal ion transport"/>
    <property type="evidence" value="ECO:0007669"/>
    <property type="project" value="InterPro"/>
</dbReference>
<evidence type="ECO:0000256" key="1">
    <source>
        <dbReference type="ARBA" id="ARBA00004141"/>
    </source>
</evidence>
<dbReference type="GO" id="GO:0016020">
    <property type="term" value="C:membrane"/>
    <property type="evidence" value="ECO:0007669"/>
    <property type="project" value="UniProtKB-SubCell"/>
</dbReference>
<accession>A0A0C3ELN5</accession>
<protein>
    <recommendedName>
        <fullName evidence="9">Metal homeostatis protein bsd2</fullName>
    </recommendedName>
</protein>
<dbReference type="GO" id="GO:0005794">
    <property type="term" value="C:Golgi apparatus"/>
    <property type="evidence" value="ECO:0007669"/>
    <property type="project" value="TreeGrafter"/>
</dbReference>
<dbReference type="OrthoDB" id="10003116at2759"/>
<reference evidence="7 8" key="1">
    <citation type="submission" date="2014-04" db="EMBL/GenBank/DDBJ databases">
        <authorList>
            <consortium name="DOE Joint Genome Institute"/>
            <person name="Kuo A."/>
            <person name="Kohler A."/>
            <person name="Nagy L.G."/>
            <person name="Floudas D."/>
            <person name="Copeland A."/>
            <person name="Barry K.W."/>
            <person name="Cichocki N."/>
            <person name="Veneault-Fourrey C."/>
            <person name="LaButti K."/>
            <person name="Lindquist E.A."/>
            <person name="Lipzen A."/>
            <person name="Lundell T."/>
            <person name="Morin E."/>
            <person name="Murat C."/>
            <person name="Sun H."/>
            <person name="Tunlid A."/>
            <person name="Henrissat B."/>
            <person name="Grigoriev I.V."/>
            <person name="Hibbett D.S."/>
            <person name="Martin F."/>
            <person name="Nordberg H.P."/>
            <person name="Cantor M.N."/>
            <person name="Hua S.X."/>
        </authorList>
    </citation>
    <scope>NUCLEOTIDE SEQUENCE [LARGE SCALE GENOMIC DNA]</scope>
    <source>
        <strain evidence="7 8">Foug A</strain>
    </source>
</reference>
<organism evidence="7 8">
    <name type="scientific">Scleroderma citrinum Foug A</name>
    <dbReference type="NCBI Taxonomy" id="1036808"/>
    <lineage>
        <taxon>Eukaryota</taxon>
        <taxon>Fungi</taxon>
        <taxon>Dikarya</taxon>
        <taxon>Basidiomycota</taxon>
        <taxon>Agaricomycotina</taxon>
        <taxon>Agaricomycetes</taxon>
        <taxon>Agaricomycetidae</taxon>
        <taxon>Boletales</taxon>
        <taxon>Sclerodermatineae</taxon>
        <taxon>Sclerodermataceae</taxon>
        <taxon>Scleroderma</taxon>
    </lineage>
</organism>
<evidence type="ECO:0000256" key="2">
    <source>
        <dbReference type="ARBA" id="ARBA00022692"/>
    </source>
</evidence>
<feature type="transmembrane region" description="Helical" evidence="6">
    <location>
        <begin position="229"/>
        <end position="253"/>
    </location>
</feature>
<feature type="region of interest" description="Disordered" evidence="5">
    <location>
        <begin position="311"/>
        <end position="337"/>
    </location>
</feature>
<dbReference type="STRING" id="1036808.A0A0C3ELN5"/>
<evidence type="ECO:0000313" key="7">
    <source>
        <dbReference type="EMBL" id="KIM68826.1"/>
    </source>
</evidence>
<dbReference type="GO" id="GO:0031398">
    <property type="term" value="P:positive regulation of protein ubiquitination"/>
    <property type="evidence" value="ECO:0007669"/>
    <property type="project" value="TreeGrafter"/>
</dbReference>
<sequence length="469" mass="50656">MVVRYAPIPNPRTEPDTNPELNAAFDGSDDEGADESQPLNSDQPSPCPTGHLHEHQVLTYDFDSPIPDYDHPPPGSPPPPTVYALPNTIGNTNGNIPVSTPNNVPRPPTKWWKRTASAVLPSYYVSRFGLDAQSSSSGTRGHVLGGGLGNDGVFRNMAAKPSTAGIRVQDGDSIYVVPEESSATSPPSYAAAQADAVPPYHTSTLLLPSNGGPLTQGSVIVEALPTGTLFVFLWNALVSTTFQFIGFVLTWVMSTTHAARFGSRAGLGVTLIQWGLGLRARLDEAGSWGRPTFATAKEADEYYQSIGLFNSSASELPPTPTQSTAPDGSQMDDTWPGDSVLTSPMATEWLSFLFMTAGWFLLLTSGLGFWRVKRWEKSILAPSAPTSDPPPPATEDHTRSLSEIDADTEMSWESFLAPLIERARYHRLPQQDEGHVSADPGGEQQEGPAVETIRRVRTMREELRSMGVL</sequence>
<dbReference type="GO" id="GO:0006511">
    <property type="term" value="P:ubiquitin-dependent protein catabolic process"/>
    <property type="evidence" value="ECO:0007669"/>
    <property type="project" value="TreeGrafter"/>
</dbReference>
<proteinExistence type="predicted"/>
<dbReference type="GO" id="GO:0005783">
    <property type="term" value="C:endoplasmic reticulum"/>
    <property type="evidence" value="ECO:0007669"/>
    <property type="project" value="TreeGrafter"/>
</dbReference>
<dbReference type="EMBL" id="KN822008">
    <property type="protein sequence ID" value="KIM68826.1"/>
    <property type="molecule type" value="Genomic_DNA"/>
</dbReference>
<evidence type="ECO:0000313" key="8">
    <source>
        <dbReference type="Proteomes" id="UP000053989"/>
    </source>
</evidence>
<evidence type="ECO:0000256" key="4">
    <source>
        <dbReference type="ARBA" id="ARBA00023136"/>
    </source>
</evidence>
<keyword evidence="3 6" id="KW-1133">Transmembrane helix</keyword>
<gene>
    <name evidence="7" type="ORF">SCLCIDRAFT_1209033</name>
</gene>
<feature type="region of interest" description="Disordered" evidence="5">
    <location>
        <begin position="1"/>
        <end position="52"/>
    </location>
</feature>
<keyword evidence="4 6" id="KW-0472">Membrane</keyword>
<dbReference type="Pfam" id="PF10176">
    <property type="entry name" value="NEDD4_Bsd2"/>
    <property type="match status" value="1"/>
</dbReference>
<evidence type="ECO:0000256" key="5">
    <source>
        <dbReference type="SAM" id="MobiDB-lite"/>
    </source>
</evidence>
<keyword evidence="8" id="KW-1185">Reference proteome</keyword>
<dbReference type="InterPro" id="IPR019325">
    <property type="entry name" value="NEDD4/Bsd2"/>
</dbReference>
<reference evidence="8" key="2">
    <citation type="submission" date="2015-01" db="EMBL/GenBank/DDBJ databases">
        <title>Evolutionary Origins and Diversification of the Mycorrhizal Mutualists.</title>
        <authorList>
            <consortium name="DOE Joint Genome Institute"/>
            <consortium name="Mycorrhizal Genomics Consortium"/>
            <person name="Kohler A."/>
            <person name="Kuo A."/>
            <person name="Nagy L.G."/>
            <person name="Floudas D."/>
            <person name="Copeland A."/>
            <person name="Barry K.W."/>
            <person name="Cichocki N."/>
            <person name="Veneault-Fourrey C."/>
            <person name="LaButti K."/>
            <person name="Lindquist E.A."/>
            <person name="Lipzen A."/>
            <person name="Lundell T."/>
            <person name="Morin E."/>
            <person name="Murat C."/>
            <person name="Riley R."/>
            <person name="Ohm R."/>
            <person name="Sun H."/>
            <person name="Tunlid A."/>
            <person name="Henrissat B."/>
            <person name="Grigoriev I.V."/>
            <person name="Hibbett D.S."/>
            <person name="Martin F."/>
        </authorList>
    </citation>
    <scope>NUCLEOTIDE SEQUENCE [LARGE SCALE GENOMIC DNA]</scope>
    <source>
        <strain evidence="8">Foug A</strain>
    </source>
</reference>
<dbReference type="FunCoup" id="A0A0C3ELN5">
    <property type="interactions" value="136"/>
</dbReference>
<evidence type="ECO:0008006" key="9">
    <source>
        <dbReference type="Google" id="ProtNLM"/>
    </source>
</evidence>
<dbReference type="PANTHER" id="PTHR13396:SF5">
    <property type="entry name" value="NEDD4 FAMILY INTERACTING PROTEIN"/>
    <property type="match status" value="1"/>
</dbReference>
<comment type="subcellular location">
    <subcellularLocation>
        <location evidence="1">Membrane</location>
        <topology evidence="1">Multi-pass membrane protein</topology>
    </subcellularLocation>
</comment>
<dbReference type="GO" id="GO:0048471">
    <property type="term" value="C:perinuclear region of cytoplasm"/>
    <property type="evidence" value="ECO:0007669"/>
    <property type="project" value="TreeGrafter"/>
</dbReference>
<evidence type="ECO:0000256" key="3">
    <source>
        <dbReference type="ARBA" id="ARBA00022989"/>
    </source>
</evidence>
<keyword evidence="2 6" id="KW-0812">Transmembrane</keyword>
<dbReference type="Proteomes" id="UP000053989">
    <property type="component" value="Unassembled WGS sequence"/>
</dbReference>
<dbReference type="HOGENOM" id="CLU_016313_1_0_1"/>
<dbReference type="InParanoid" id="A0A0C3ELN5"/>
<evidence type="ECO:0000256" key="6">
    <source>
        <dbReference type="SAM" id="Phobius"/>
    </source>
</evidence>
<dbReference type="AlphaFoldDB" id="A0A0C3ELN5"/>
<name>A0A0C3ELN5_9AGAM</name>
<dbReference type="GO" id="GO:0007034">
    <property type="term" value="P:vacuolar transport"/>
    <property type="evidence" value="ECO:0007669"/>
    <property type="project" value="InterPro"/>
</dbReference>